<reference evidence="3" key="1">
    <citation type="journal article" date="2019" name="Int. J. Syst. Evol. Microbiol.">
        <title>The Global Catalogue of Microorganisms (GCM) 10K type strain sequencing project: providing services to taxonomists for standard genome sequencing and annotation.</title>
        <authorList>
            <consortium name="The Broad Institute Genomics Platform"/>
            <consortium name="The Broad Institute Genome Sequencing Center for Infectious Disease"/>
            <person name="Wu L."/>
            <person name="Ma J."/>
        </authorList>
    </citation>
    <scope>NUCLEOTIDE SEQUENCE [LARGE SCALE GENOMIC DNA]</scope>
    <source>
        <strain evidence="3">JCM 18304</strain>
    </source>
</reference>
<proteinExistence type="predicted"/>
<comment type="caution">
    <text evidence="2">The sequence shown here is derived from an EMBL/GenBank/DDBJ whole genome shotgun (WGS) entry which is preliminary data.</text>
</comment>
<gene>
    <name evidence="2" type="ORF">GCM10023322_79060</name>
</gene>
<name>A0ABP9SU16_9ACTN</name>
<dbReference type="RefSeq" id="WP_345638627.1">
    <property type="nucleotide sequence ID" value="NZ_BAABJQ010000045.1"/>
</dbReference>
<feature type="signal peptide" evidence="1">
    <location>
        <begin position="1"/>
        <end position="36"/>
    </location>
</feature>
<dbReference type="Gene3D" id="3.90.1720.10">
    <property type="entry name" value="endopeptidase domain like (from Nostoc punctiforme)"/>
    <property type="match status" value="1"/>
</dbReference>
<protein>
    <recommendedName>
        <fullName evidence="4">NlpC/P60 family protein</fullName>
    </recommendedName>
</protein>
<evidence type="ECO:0000256" key="1">
    <source>
        <dbReference type="SAM" id="SignalP"/>
    </source>
</evidence>
<organism evidence="2 3">
    <name type="scientific">Rugosimonospora acidiphila</name>
    <dbReference type="NCBI Taxonomy" id="556531"/>
    <lineage>
        <taxon>Bacteria</taxon>
        <taxon>Bacillati</taxon>
        <taxon>Actinomycetota</taxon>
        <taxon>Actinomycetes</taxon>
        <taxon>Micromonosporales</taxon>
        <taxon>Micromonosporaceae</taxon>
        <taxon>Rugosimonospora</taxon>
    </lineage>
</organism>
<evidence type="ECO:0000313" key="2">
    <source>
        <dbReference type="EMBL" id="GAA5200685.1"/>
    </source>
</evidence>
<dbReference type="EMBL" id="BAABJQ010000045">
    <property type="protein sequence ID" value="GAA5200685.1"/>
    <property type="molecule type" value="Genomic_DNA"/>
</dbReference>
<dbReference type="SUPFAM" id="SSF54001">
    <property type="entry name" value="Cysteine proteinases"/>
    <property type="match status" value="1"/>
</dbReference>
<keyword evidence="1" id="KW-0732">Signal</keyword>
<evidence type="ECO:0008006" key="4">
    <source>
        <dbReference type="Google" id="ProtNLM"/>
    </source>
</evidence>
<dbReference type="InterPro" id="IPR038765">
    <property type="entry name" value="Papain-like_cys_pep_sf"/>
</dbReference>
<dbReference type="Proteomes" id="UP001501570">
    <property type="component" value="Unassembled WGS sequence"/>
</dbReference>
<accession>A0ABP9SU16</accession>
<evidence type="ECO:0000313" key="3">
    <source>
        <dbReference type="Proteomes" id="UP001501570"/>
    </source>
</evidence>
<feature type="chain" id="PRO_5047162752" description="NlpC/P60 family protein" evidence="1">
    <location>
        <begin position="37"/>
        <end position="337"/>
    </location>
</feature>
<sequence>MTTRTLTGIALTVVVAVLLCTGVAGSLMFANSAATAACPTPTGTALADTHGSASDTSTWNAKQVGNAATIITVGGRLSVPARGWIIAVATAMQESSLINNPGGDDDSIGLFQQRPSQGWGTPDQLHDPEYAATRFYQKLSDVPNWQTMTLADAAQAVQGSGHPDAYAKWEQDATLLVNELVSTSGQPATTSGCLSGVAVLARASTWLTAWHGGPVPYLSSGDPTTWLQGYRRDCSGYASMALGLAGPGLNTAALAARSTPIQKTELRPGDLLINPAPDLAGHVVIFDHWADAAMTSYLGYEQSGDGGTHHRIIPYPYFGGYQMSPYRQLVPLTSLPT</sequence>
<keyword evidence="3" id="KW-1185">Reference proteome</keyword>